<gene>
    <name evidence="1" type="ORF">ADU74_09535</name>
</gene>
<protein>
    <submittedName>
        <fullName evidence="1">Uncharacterized protein</fullName>
    </submittedName>
</protein>
<comment type="caution">
    <text evidence="1">The sequence shown here is derived from an EMBL/GenBank/DDBJ whole genome shotgun (WGS) entry which is preliminary data.</text>
</comment>
<dbReference type="AlphaFoldDB" id="A0A9Q1UXU9"/>
<reference evidence="1 2" key="1">
    <citation type="submission" date="2015-07" db="EMBL/GenBank/DDBJ databases">
        <title>Draft genome sequences of 17 French Clostridium botulinum group III.</title>
        <authorList>
            <person name="Woudstra C."/>
            <person name="Le Marechal C."/>
            <person name="Souillard R."/>
            <person name="Bayon-Auboyer M.-H."/>
            <person name="Dessouter D."/>
            <person name="Fach P."/>
        </authorList>
    </citation>
    <scope>NUCLEOTIDE SEQUENCE [LARGE SCALE GENOMIC DNA]</scope>
    <source>
        <strain evidence="1 2">12LNRI-CD</strain>
    </source>
</reference>
<sequence>MLVMDYVAKTINQELEYLRLSTTGNKSLVYLDLEEKMHKISCSLNYHIATLMAVSKMFGFEQLHLTRVQKNYVNIQGVKTKLVEFILAHINAIAILYYGHQYDLFKEFEVYKDKCDKIFSDEIEVDLTKEELEEFIEKEYKTVRELAEDTIDFNSKMKMLINSFDKLLEFSSKIFIRSNLFNAINMIQTCAIQDLEQVKKYNH</sequence>
<proteinExistence type="predicted"/>
<dbReference type="Proteomes" id="UP000037540">
    <property type="component" value="Unassembled WGS sequence"/>
</dbReference>
<evidence type="ECO:0000313" key="1">
    <source>
        <dbReference type="EMBL" id="KOA85808.1"/>
    </source>
</evidence>
<evidence type="ECO:0000313" key="2">
    <source>
        <dbReference type="Proteomes" id="UP000037540"/>
    </source>
</evidence>
<accession>A0A9Q1UXU9</accession>
<dbReference type="OrthoDB" id="1922719at2"/>
<name>A0A9Q1UXU9_CLOBO</name>
<dbReference type="EMBL" id="LGVR01000053">
    <property type="protein sequence ID" value="KOA85808.1"/>
    <property type="molecule type" value="Genomic_DNA"/>
</dbReference>
<organism evidence="1 2">
    <name type="scientific">Clostridium botulinum</name>
    <dbReference type="NCBI Taxonomy" id="1491"/>
    <lineage>
        <taxon>Bacteria</taxon>
        <taxon>Bacillati</taxon>
        <taxon>Bacillota</taxon>
        <taxon>Clostridia</taxon>
        <taxon>Eubacteriales</taxon>
        <taxon>Clostridiaceae</taxon>
        <taxon>Clostridium</taxon>
    </lineage>
</organism>